<dbReference type="RefSeq" id="WP_117880725.1">
    <property type="nucleotide sequence ID" value="NZ_CAXKYG010000015.1"/>
</dbReference>
<comment type="caution">
    <text evidence="1">The sequence shown here is derived from an EMBL/GenBank/DDBJ whole genome shotgun (WGS) entry which is preliminary data.</text>
</comment>
<dbReference type="Proteomes" id="UP000286114">
    <property type="component" value="Unassembled WGS sequence"/>
</dbReference>
<sequence>MQYILTEQEYRALTPISEVDKLKEDVQLLNEKVMELSEHPCGSDADYRSVTFYCDDCPIGAFGTGTCTKRQQYSK</sequence>
<dbReference type="EMBL" id="QSHA01000001">
    <property type="protein sequence ID" value="RHB77461.1"/>
    <property type="molecule type" value="Genomic_DNA"/>
</dbReference>
<reference evidence="1 2" key="1">
    <citation type="submission" date="2018-08" db="EMBL/GenBank/DDBJ databases">
        <title>A genome reference for cultivated species of the human gut microbiota.</title>
        <authorList>
            <person name="Zou Y."/>
            <person name="Xue W."/>
            <person name="Luo G."/>
        </authorList>
    </citation>
    <scope>NUCLEOTIDE SEQUENCE [LARGE SCALE GENOMIC DNA]</scope>
    <source>
        <strain evidence="1 2">AM39-1</strain>
    </source>
</reference>
<accession>A0A413XHR1</accession>
<evidence type="ECO:0000313" key="2">
    <source>
        <dbReference type="Proteomes" id="UP000286114"/>
    </source>
</evidence>
<evidence type="ECO:0000313" key="1">
    <source>
        <dbReference type="EMBL" id="RHB77461.1"/>
    </source>
</evidence>
<name>A0A413XHR1_BACUN</name>
<organism evidence="1 2">
    <name type="scientific">Bacteroides uniformis</name>
    <dbReference type="NCBI Taxonomy" id="820"/>
    <lineage>
        <taxon>Bacteria</taxon>
        <taxon>Pseudomonadati</taxon>
        <taxon>Bacteroidota</taxon>
        <taxon>Bacteroidia</taxon>
        <taxon>Bacteroidales</taxon>
        <taxon>Bacteroidaceae</taxon>
        <taxon>Bacteroides</taxon>
    </lineage>
</organism>
<proteinExistence type="predicted"/>
<protein>
    <submittedName>
        <fullName evidence="1">Uncharacterized protein</fullName>
    </submittedName>
</protein>
<dbReference type="AlphaFoldDB" id="A0A413XHR1"/>
<gene>
    <name evidence="1" type="ORF">DW873_00215</name>
</gene>